<feature type="binding site" evidence="4">
    <location>
        <position position="99"/>
    </location>
    <ligand>
        <name>1-deoxy-D-xylulose 5-phosphate</name>
        <dbReference type="ChEBI" id="CHEBI:57792"/>
    </ligand>
</feature>
<feature type="site" description="Transition state stabilizer" evidence="4">
    <location>
        <position position="148"/>
    </location>
</feature>
<dbReference type="GO" id="GO:0033856">
    <property type="term" value="F:pyridoxine 5'-phosphate synthase activity"/>
    <property type="evidence" value="ECO:0007669"/>
    <property type="project" value="UniProtKB-EC"/>
</dbReference>
<dbReference type="InterPro" id="IPR004569">
    <property type="entry name" value="PyrdxlP_synth_PdxJ"/>
</dbReference>
<feature type="active site" description="Proton acceptor" evidence="4">
    <location>
        <position position="69"/>
    </location>
</feature>
<keyword evidence="7" id="KW-1185">Reference proteome</keyword>
<feature type="binding site" evidence="4">
    <location>
        <begin position="8"/>
        <end position="9"/>
    </location>
    <ligand>
        <name>1-deoxy-D-xylulose 5-phosphate</name>
        <dbReference type="ChEBI" id="CHEBI:57792"/>
    </ligand>
</feature>
<comment type="pathway">
    <text evidence="4">Cofactor biosynthesis; pyridoxine 5'-phosphate biosynthesis; pyridoxine 5'-phosphate from D-erythrose 4-phosphate: step 5/5.</text>
</comment>
<evidence type="ECO:0000256" key="1">
    <source>
        <dbReference type="ARBA" id="ARBA00022490"/>
    </source>
</evidence>
<evidence type="ECO:0000256" key="2">
    <source>
        <dbReference type="ARBA" id="ARBA00022679"/>
    </source>
</evidence>
<dbReference type="CDD" id="cd00003">
    <property type="entry name" value="PNPsynthase"/>
    <property type="match status" value="1"/>
</dbReference>
<feature type="active site" description="Proton donor" evidence="4">
    <location>
        <position position="211"/>
    </location>
</feature>
<dbReference type="InterPro" id="IPR013785">
    <property type="entry name" value="Aldolase_TIM"/>
</dbReference>
<evidence type="ECO:0000313" key="6">
    <source>
        <dbReference type="EMBL" id="MDO2408669.1"/>
    </source>
</evidence>
<feature type="binding site" evidence="4">
    <location>
        <begin position="233"/>
        <end position="234"/>
    </location>
    <ligand>
        <name>3-amino-2-oxopropyl phosphate</name>
        <dbReference type="ChEBI" id="CHEBI:57279"/>
    </ligand>
</feature>
<dbReference type="Gene3D" id="3.20.20.70">
    <property type="entry name" value="Aldolase class I"/>
    <property type="match status" value="1"/>
</dbReference>
<dbReference type="SUPFAM" id="SSF63892">
    <property type="entry name" value="Pyridoxine 5'-phosphate synthase"/>
    <property type="match status" value="1"/>
</dbReference>
<dbReference type="Pfam" id="PF03740">
    <property type="entry name" value="PdxJ"/>
    <property type="match status" value="1"/>
</dbReference>
<dbReference type="RefSeq" id="WP_302243404.1">
    <property type="nucleotide sequence ID" value="NZ_JAULJQ010000001.1"/>
</dbReference>
<feature type="binding site" evidence="4">
    <location>
        <position position="17"/>
    </location>
    <ligand>
        <name>3-amino-2-oxopropyl phosphate</name>
        <dbReference type="ChEBI" id="CHEBI:57279"/>
    </ligand>
</feature>
<dbReference type="NCBIfam" id="NF003627">
    <property type="entry name" value="PRK05265.1-5"/>
    <property type="match status" value="1"/>
</dbReference>
<dbReference type="InterPro" id="IPR036130">
    <property type="entry name" value="Pyridoxine-5'_phos_synth"/>
</dbReference>
<dbReference type="EMBL" id="JAULJQ010000001">
    <property type="protein sequence ID" value="MDO2408669.1"/>
    <property type="molecule type" value="Genomic_DNA"/>
</dbReference>
<dbReference type="PANTHER" id="PTHR30456">
    <property type="entry name" value="PYRIDOXINE 5'-PHOSPHATE SYNTHASE"/>
    <property type="match status" value="1"/>
</dbReference>
<name>A0ABT8T697_9BACT</name>
<protein>
    <recommendedName>
        <fullName evidence="4 5">Pyridoxine 5'-phosphate synthase</fullName>
        <shortName evidence="4">PNP synthase</shortName>
        <ecNumber evidence="4 5">2.6.99.2</ecNumber>
    </recommendedName>
</protein>
<keyword evidence="3 4" id="KW-0664">Pyridoxine biosynthesis</keyword>
<feature type="active site" description="Proton acceptor" evidence="4">
    <location>
        <position position="42"/>
    </location>
</feature>
<reference evidence="6 7" key="1">
    <citation type="submission" date="2023-06" db="EMBL/GenBank/DDBJ databases">
        <title>Campylobacter magnum sp. nov., isolated from cecal contents of domestic pigs (Sus scrofa domesticus).</title>
        <authorList>
            <person name="Papic B."/>
            <person name="Gruntar I."/>
        </authorList>
    </citation>
    <scope>NUCLEOTIDE SEQUENCE [LARGE SCALE GENOMIC DNA]</scope>
    <source>
        <strain evidence="7">34484-21</strain>
    </source>
</reference>
<evidence type="ECO:0000256" key="3">
    <source>
        <dbReference type="ARBA" id="ARBA00023096"/>
    </source>
</evidence>
<proteinExistence type="inferred from homology"/>
<comment type="subunit">
    <text evidence="4">Homooctamer; tetramer of dimers.</text>
</comment>
<dbReference type="NCBIfam" id="NF003625">
    <property type="entry name" value="PRK05265.1-3"/>
    <property type="match status" value="1"/>
</dbReference>
<feature type="binding site" evidence="4">
    <location>
        <position position="49"/>
    </location>
    <ligand>
        <name>1-deoxy-D-xylulose 5-phosphate</name>
        <dbReference type="ChEBI" id="CHEBI:57792"/>
    </ligand>
</feature>
<dbReference type="HAMAP" id="MF_00279">
    <property type="entry name" value="PdxJ"/>
    <property type="match status" value="1"/>
</dbReference>
<comment type="catalytic activity">
    <reaction evidence="4">
        <text>3-amino-2-oxopropyl phosphate + 1-deoxy-D-xylulose 5-phosphate = pyridoxine 5'-phosphate + phosphate + 2 H2O + H(+)</text>
        <dbReference type="Rhea" id="RHEA:15265"/>
        <dbReference type="ChEBI" id="CHEBI:15377"/>
        <dbReference type="ChEBI" id="CHEBI:15378"/>
        <dbReference type="ChEBI" id="CHEBI:43474"/>
        <dbReference type="ChEBI" id="CHEBI:57279"/>
        <dbReference type="ChEBI" id="CHEBI:57792"/>
        <dbReference type="ChEBI" id="CHEBI:58589"/>
        <dbReference type="EC" id="2.6.99.2"/>
    </reaction>
</comment>
<dbReference type="NCBIfam" id="TIGR00559">
    <property type="entry name" value="pdxJ"/>
    <property type="match status" value="1"/>
</dbReference>
<accession>A0ABT8T697</accession>
<comment type="function">
    <text evidence="4">Catalyzes the complicated ring closure reaction between the two acyclic compounds 1-deoxy-D-xylulose-5-phosphate (DXP) and 3-amino-2-oxopropyl phosphate (1-amino-acetone-3-phosphate or AAP) to form pyridoxine 5'-phosphate (PNP) and inorganic phosphate.</text>
</comment>
<feature type="binding site" evidence="4">
    <location>
        <position position="44"/>
    </location>
    <ligand>
        <name>1-deoxy-D-xylulose 5-phosphate</name>
        <dbReference type="ChEBI" id="CHEBI:57792"/>
    </ligand>
</feature>
<feature type="binding site" evidence="4">
    <location>
        <position position="212"/>
    </location>
    <ligand>
        <name>3-amino-2-oxopropyl phosphate</name>
        <dbReference type="ChEBI" id="CHEBI:57279"/>
    </ligand>
</feature>
<dbReference type="Proteomes" id="UP001171111">
    <property type="component" value="Unassembled WGS sequence"/>
</dbReference>
<gene>
    <name evidence="4" type="primary">pdxJ</name>
    <name evidence="6" type="ORF">Q2362_00960</name>
</gene>
<comment type="subcellular location">
    <subcellularLocation>
        <location evidence="4">Cytoplasm</location>
    </subcellularLocation>
</comment>
<dbReference type="EC" id="2.6.99.2" evidence="4 5"/>
<sequence length="259" mass="28612">MKLGVNIDHICVLRAARGVNDPDIIAAMFAAIKAGSDQITIHLREDRRHIDDDDARRIKALCKVPLNIECSIDKDIINIIADIAPQRATLVPEKREELTTEGGLNTDAKGLEKAVETLKKSEIEVSLFIEPNLAAINKAKELECEYIELHTGAFANLYLMLNSNLSQSKYSIKALELPRAKLKEKLKKEYERIKAAAIYAKSLGLEVAAGHGLNYQNTPLIASIPQICELNIGQSIIARSTITGLETAVKEMKELIKNC</sequence>
<comment type="caution">
    <text evidence="6">The sequence shown here is derived from an EMBL/GenBank/DDBJ whole genome shotgun (WGS) entry which is preliminary data.</text>
</comment>
<feature type="binding site" evidence="4">
    <location>
        <position position="6"/>
    </location>
    <ligand>
        <name>3-amino-2-oxopropyl phosphate</name>
        <dbReference type="ChEBI" id="CHEBI:57279"/>
    </ligand>
</feature>
<evidence type="ECO:0000313" key="7">
    <source>
        <dbReference type="Proteomes" id="UP001171111"/>
    </source>
</evidence>
<organism evidence="6 7">
    <name type="scientific">Campylobacter magnus</name>
    <dbReference type="NCBI Taxonomy" id="3026462"/>
    <lineage>
        <taxon>Bacteria</taxon>
        <taxon>Pseudomonadati</taxon>
        <taxon>Campylobacterota</taxon>
        <taxon>Epsilonproteobacteria</taxon>
        <taxon>Campylobacterales</taxon>
        <taxon>Campylobacteraceae</taxon>
        <taxon>Campylobacter</taxon>
    </lineage>
</organism>
<dbReference type="PANTHER" id="PTHR30456:SF0">
    <property type="entry name" value="PYRIDOXINE 5'-PHOSPHATE SYNTHASE"/>
    <property type="match status" value="1"/>
</dbReference>
<evidence type="ECO:0000256" key="4">
    <source>
        <dbReference type="HAMAP-Rule" id="MF_00279"/>
    </source>
</evidence>
<evidence type="ECO:0000256" key="5">
    <source>
        <dbReference type="NCBIfam" id="TIGR00559"/>
    </source>
</evidence>
<keyword evidence="1 4" id="KW-0963">Cytoplasm</keyword>
<keyword evidence="2 4" id="KW-0808">Transferase</keyword>
<comment type="similarity">
    <text evidence="4">Belongs to the PNP synthase family.</text>
</comment>